<dbReference type="SUPFAM" id="SSF53901">
    <property type="entry name" value="Thiolase-like"/>
    <property type="match status" value="2"/>
</dbReference>
<dbReference type="NCBIfam" id="TIGR03150">
    <property type="entry name" value="fabF"/>
    <property type="match status" value="1"/>
</dbReference>
<gene>
    <name evidence="18" type="ORF">SAMN02745168_1727</name>
</gene>
<dbReference type="PANTHER" id="PTHR11712:SF336">
    <property type="entry name" value="3-OXOACYL-[ACYL-CARRIER-PROTEIN] SYNTHASE, MITOCHONDRIAL"/>
    <property type="match status" value="1"/>
</dbReference>
<evidence type="ECO:0000256" key="16">
    <source>
        <dbReference type="RuleBase" id="RU003694"/>
    </source>
</evidence>
<evidence type="ECO:0000256" key="8">
    <source>
        <dbReference type="ARBA" id="ARBA00023098"/>
    </source>
</evidence>
<dbReference type="Gene3D" id="3.40.47.10">
    <property type="match status" value="1"/>
</dbReference>
<evidence type="ECO:0000256" key="1">
    <source>
        <dbReference type="ARBA" id="ARBA00005194"/>
    </source>
</evidence>
<dbReference type="EMBL" id="FWXW01000004">
    <property type="protein sequence ID" value="SMC60121.1"/>
    <property type="molecule type" value="Genomic_DNA"/>
</dbReference>
<sequence>METKRVAVTGMGAITPVGNSVSEYWNSLISGTCGIGFITRFDTADYKVKIAAEVKGFDPSCCMDKSEVRRSDLFVQYAMAAAQEAMNDSGLTGVEPGRLGVYVGSGVGGFGTMVTETEKLLTRGPSRVSPFFIPMMIANMATGSIAMRYRAMGPSLPVVTACATSSHAIGEAYRAIRHGYADAIIAGGAEASVVSMALAGFANMMALSTKNDPQSSSIPFDKRRDGFVMGEGAGILILEEYGHAVSRGAKIYAEVTGYGNTCDAYHITQPHPEALGSAEAIRLAMAEAGITGDEHLYLNAHGTGTPLNDRIETAAIKKAMGESAYRIFISSTKSMTGHMLGAAGAVEAVASILAMKTGILPPTIGYREADPDCDLNYVPNEPVEAKVQSALSVSLGFGGHNACLAFKKHEE</sequence>
<dbReference type="RefSeq" id="WP_084234426.1">
    <property type="nucleotide sequence ID" value="NZ_FWXW01000004.1"/>
</dbReference>
<evidence type="ECO:0000256" key="4">
    <source>
        <dbReference type="ARBA" id="ARBA00014657"/>
    </source>
</evidence>
<dbReference type="EC" id="2.3.1.179" evidence="3 14"/>
<keyword evidence="6 14" id="KW-0808">Transferase</keyword>
<comment type="pathway">
    <text evidence="1 14">Lipid metabolism; fatty acid biosynthesis.</text>
</comment>
<dbReference type="PROSITE" id="PS00606">
    <property type="entry name" value="KS3_1"/>
    <property type="match status" value="1"/>
</dbReference>
<dbReference type="InterPro" id="IPR014030">
    <property type="entry name" value="Ketoacyl_synth_N"/>
</dbReference>
<evidence type="ECO:0000256" key="7">
    <source>
        <dbReference type="ARBA" id="ARBA00022832"/>
    </source>
</evidence>
<keyword evidence="7" id="KW-0276">Fatty acid metabolism</keyword>
<dbReference type="FunFam" id="3.40.47.10:FF:000018">
    <property type="entry name" value="3-oxoacyl-[acyl-carrier-protein] synthase 2"/>
    <property type="match status" value="1"/>
</dbReference>
<evidence type="ECO:0000256" key="5">
    <source>
        <dbReference type="ARBA" id="ARBA00022516"/>
    </source>
</evidence>
<evidence type="ECO:0000256" key="12">
    <source>
        <dbReference type="ARBA" id="ARBA00047318"/>
    </source>
</evidence>
<keyword evidence="9 14" id="KW-0275">Fatty acid biosynthesis</keyword>
<dbReference type="InterPro" id="IPR017568">
    <property type="entry name" value="3-oxoacyl-ACP_synth-2"/>
</dbReference>
<dbReference type="STRING" id="1122930.SAMN02745168_1727"/>
<dbReference type="PANTHER" id="PTHR11712">
    <property type="entry name" value="POLYKETIDE SYNTHASE-RELATED"/>
    <property type="match status" value="1"/>
</dbReference>
<comment type="similarity">
    <text evidence="2 14 16">Belongs to the thiolase-like superfamily. Beta-ketoacyl-ACP synthases family.</text>
</comment>
<keyword evidence="5 14" id="KW-0444">Lipid biosynthesis</keyword>
<feature type="domain" description="Ketosynthase family 3 (KS3)" evidence="17">
    <location>
        <begin position="3"/>
        <end position="408"/>
    </location>
</feature>
<evidence type="ECO:0000259" key="17">
    <source>
        <dbReference type="PROSITE" id="PS52004"/>
    </source>
</evidence>
<dbReference type="Pfam" id="PF00109">
    <property type="entry name" value="ketoacyl-synt"/>
    <property type="match status" value="1"/>
</dbReference>
<feature type="active site" description="For beta-ketoacyl synthase activity" evidence="15">
    <location>
        <position position="162"/>
    </location>
</feature>
<keyword evidence="19" id="KW-1185">Reference proteome</keyword>
<dbReference type="NCBIfam" id="NF005589">
    <property type="entry name" value="PRK07314.1"/>
    <property type="match status" value="1"/>
</dbReference>
<evidence type="ECO:0000256" key="15">
    <source>
        <dbReference type="PIRSR" id="PIRSR000447-1"/>
    </source>
</evidence>
<evidence type="ECO:0000256" key="3">
    <source>
        <dbReference type="ARBA" id="ARBA00012356"/>
    </source>
</evidence>
<organism evidence="18 19">
    <name type="scientific">Papillibacter cinnamivorans DSM 12816</name>
    <dbReference type="NCBI Taxonomy" id="1122930"/>
    <lineage>
        <taxon>Bacteria</taxon>
        <taxon>Bacillati</taxon>
        <taxon>Bacillota</taxon>
        <taxon>Clostridia</taxon>
        <taxon>Eubacteriales</taxon>
        <taxon>Oscillospiraceae</taxon>
        <taxon>Papillibacter</taxon>
    </lineage>
</organism>
<dbReference type="FunFam" id="3.40.47.10:FF:000029">
    <property type="entry name" value="3-oxoacyl-[acyl-carrier-protein] synthase 1"/>
    <property type="match status" value="1"/>
</dbReference>
<dbReference type="OrthoDB" id="9808669at2"/>
<reference evidence="18 19" key="1">
    <citation type="submission" date="2017-04" db="EMBL/GenBank/DDBJ databases">
        <authorList>
            <person name="Afonso C.L."/>
            <person name="Miller P.J."/>
            <person name="Scott M.A."/>
            <person name="Spackman E."/>
            <person name="Goraichik I."/>
            <person name="Dimitrov K.M."/>
            <person name="Suarez D.L."/>
            <person name="Swayne D.E."/>
        </authorList>
    </citation>
    <scope>NUCLEOTIDE SEQUENCE [LARGE SCALE GENOMIC DNA]</scope>
    <source>
        <strain evidence="18 19">DSM 12816</strain>
    </source>
</reference>
<dbReference type="Proteomes" id="UP000192790">
    <property type="component" value="Unassembled WGS sequence"/>
</dbReference>
<evidence type="ECO:0000256" key="11">
    <source>
        <dbReference type="ARBA" id="ARBA00024006"/>
    </source>
</evidence>
<dbReference type="AlphaFoldDB" id="A0A1W2AI58"/>
<comment type="catalytic activity">
    <reaction evidence="12 14">
        <text>(9Z)-hexadecenoyl-[ACP] + malonyl-[ACP] + H(+) = 3-oxo-(11Z)-octadecenoyl-[ACP] + holo-[ACP] + CO2</text>
        <dbReference type="Rhea" id="RHEA:55040"/>
        <dbReference type="Rhea" id="RHEA-COMP:9623"/>
        <dbReference type="Rhea" id="RHEA-COMP:9685"/>
        <dbReference type="Rhea" id="RHEA-COMP:10800"/>
        <dbReference type="Rhea" id="RHEA-COMP:14074"/>
        <dbReference type="ChEBI" id="CHEBI:15378"/>
        <dbReference type="ChEBI" id="CHEBI:16526"/>
        <dbReference type="ChEBI" id="CHEBI:64479"/>
        <dbReference type="ChEBI" id="CHEBI:78449"/>
        <dbReference type="ChEBI" id="CHEBI:83989"/>
        <dbReference type="ChEBI" id="CHEBI:138538"/>
        <dbReference type="EC" id="2.3.1.179"/>
    </reaction>
</comment>
<evidence type="ECO:0000256" key="2">
    <source>
        <dbReference type="ARBA" id="ARBA00008467"/>
    </source>
</evidence>
<dbReference type="InterPro" id="IPR018201">
    <property type="entry name" value="Ketoacyl_synth_AS"/>
</dbReference>
<dbReference type="CDD" id="cd00834">
    <property type="entry name" value="KAS_I_II"/>
    <property type="match status" value="1"/>
</dbReference>
<evidence type="ECO:0000256" key="13">
    <source>
        <dbReference type="ARBA" id="ARBA00047659"/>
    </source>
</evidence>
<accession>A0A1W2AI58</accession>
<evidence type="ECO:0000313" key="19">
    <source>
        <dbReference type="Proteomes" id="UP000192790"/>
    </source>
</evidence>
<dbReference type="PROSITE" id="PS52004">
    <property type="entry name" value="KS3_2"/>
    <property type="match status" value="1"/>
</dbReference>
<dbReference type="InterPro" id="IPR020841">
    <property type="entry name" value="PKS_Beta-ketoAc_synthase_dom"/>
</dbReference>
<evidence type="ECO:0000256" key="10">
    <source>
        <dbReference type="ARBA" id="ARBA00023315"/>
    </source>
</evidence>
<evidence type="ECO:0000256" key="6">
    <source>
        <dbReference type="ARBA" id="ARBA00022679"/>
    </source>
</evidence>
<dbReference type="InterPro" id="IPR014031">
    <property type="entry name" value="Ketoacyl_synth_C"/>
</dbReference>
<dbReference type="UniPathway" id="UPA00094"/>
<proteinExistence type="inferred from homology"/>
<dbReference type="GO" id="GO:0004315">
    <property type="term" value="F:3-oxoacyl-[acyl-carrier-protein] synthase activity"/>
    <property type="evidence" value="ECO:0007669"/>
    <property type="project" value="UniProtKB-UniRule"/>
</dbReference>
<dbReference type="SMART" id="SM00825">
    <property type="entry name" value="PKS_KS"/>
    <property type="match status" value="1"/>
</dbReference>
<evidence type="ECO:0000256" key="14">
    <source>
        <dbReference type="PIRNR" id="PIRNR000447"/>
    </source>
</evidence>
<name>A0A1W2AI58_9FIRM</name>
<dbReference type="GO" id="GO:0030497">
    <property type="term" value="P:fatty acid elongation"/>
    <property type="evidence" value="ECO:0007669"/>
    <property type="project" value="UniProtKB-ARBA"/>
</dbReference>
<keyword evidence="10 14" id="KW-0012">Acyltransferase</keyword>
<comment type="catalytic activity">
    <reaction evidence="13 14">
        <text>a fatty acyl-[ACP] + malonyl-[ACP] + H(+) = a 3-oxoacyl-[ACP] + holo-[ACP] + CO2</text>
        <dbReference type="Rhea" id="RHEA:22836"/>
        <dbReference type="Rhea" id="RHEA-COMP:9623"/>
        <dbReference type="Rhea" id="RHEA-COMP:9685"/>
        <dbReference type="Rhea" id="RHEA-COMP:9916"/>
        <dbReference type="Rhea" id="RHEA-COMP:14125"/>
        <dbReference type="ChEBI" id="CHEBI:15378"/>
        <dbReference type="ChEBI" id="CHEBI:16526"/>
        <dbReference type="ChEBI" id="CHEBI:64479"/>
        <dbReference type="ChEBI" id="CHEBI:78449"/>
        <dbReference type="ChEBI" id="CHEBI:78776"/>
        <dbReference type="ChEBI" id="CHEBI:138651"/>
    </reaction>
</comment>
<keyword evidence="8" id="KW-0443">Lipid metabolism</keyword>
<dbReference type="Pfam" id="PF02801">
    <property type="entry name" value="Ketoacyl-synt_C"/>
    <property type="match status" value="1"/>
</dbReference>
<protein>
    <recommendedName>
        <fullName evidence="4 14">3-oxoacyl-[acyl-carrier-protein] synthase 2</fullName>
        <ecNumber evidence="3 14">2.3.1.179</ecNumber>
    </recommendedName>
</protein>
<dbReference type="InterPro" id="IPR000794">
    <property type="entry name" value="Beta-ketoacyl_synthase"/>
</dbReference>
<dbReference type="PIRSF" id="PIRSF000447">
    <property type="entry name" value="KAS_II"/>
    <property type="match status" value="1"/>
</dbReference>
<evidence type="ECO:0000256" key="9">
    <source>
        <dbReference type="ARBA" id="ARBA00023160"/>
    </source>
</evidence>
<dbReference type="InterPro" id="IPR016039">
    <property type="entry name" value="Thiolase-like"/>
</dbReference>
<comment type="function">
    <text evidence="11 14">Involved in the type II fatty acid elongation cycle. Catalyzes the elongation of a wide range of acyl-ACP by the addition of two carbons from malonyl-ACP to an acyl acceptor. Can efficiently catalyze the conversion of palmitoleoyl-ACP (cis-hexadec-9-enoyl-ACP) to cis-vaccenoyl-ACP (cis-octadec-11-enoyl-ACP), an essential step in the thermal regulation of fatty acid composition.</text>
</comment>
<dbReference type="GO" id="GO:0005829">
    <property type="term" value="C:cytosol"/>
    <property type="evidence" value="ECO:0007669"/>
    <property type="project" value="TreeGrafter"/>
</dbReference>
<evidence type="ECO:0000313" key="18">
    <source>
        <dbReference type="EMBL" id="SMC60121.1"/>
    </source>
</evidence>